<dbReference type="SUPFAM" id="SSF53187">
    <property type="entry name" value="Zn-dependent exopeptidases"/>
    <property type="match status" value="1"/>
</dbReference>
<dbReference type="PANTHER" id="PTHR12147:SF26">
    <property type="entry name" value="PEPTIDASE M28 DOMAIN-CONTAINING PROTEIN"/>
    <property type="match status" value="1"/>
</dbReference>
<dbReference type="Proteomes" id="UP001597393">
    <property type="component" value="Unassembled WGS sequence"/>
</dbReference>
<dbReference type="Gene3D" id="3.40.630.10">
    <property type="entry name" value="Zn peptidases"/>
    <property type="match status" value="2"/>
</dbReference>
<accession>A0ABW5NID8</accession>
<keyword evidence="3" id="KW-1185">Reference proteome</keyword>
<proteinExistence type="predicted"/>
<name>A0ABW5NID8_9SPHI</name>
<sequence length="449" mass="49968">MMITFLLPIFTFMTITSYRLKNVSLCLGFLFSSLTLSAQVAETADLERILNTLASDDMRGRHSLTPDIAKAADFISDEFQSIGLKPYAESNYRQTFKLNKISPAKQEVIVNGKTLTNHDFLIFGRPEELSWNQQSNVQISAIEEEADFSQAFRFHALQGKENEIIWVHPAHRDLLARFRKMIGEETLVPASQEQNQAPTKIFIIQETAPTAFEIQASSRKEPFELFNVAGMLPGKSKPEEYVIFSSHYDHIGIIDAVGQDSIANGADDDASGTTAVIALAKHFKELDNNERTLIFVAFTAEEIGMYGSKNFGTTIDPDKVVAMINIEMIGKDSKFGPNSLYITGYDASNLGQLVQEKVKGSSFTFHPDPYPQQNLFYRSDNATLAALGVPAHTFSTSQIDKDEYYHTVKDEVSTLDIKNIQSSIEAIAHGVVGIVSGEQTPTRVEKLRD</sequence>
<evidence type="ECO:0000313" key="3">
    <source>
        <dbReference type="Proteomes" id="UP001597393"/>
    </source>
</evidence>
<dbReference type="InterPro" id="IPR045175">
    <property type="entry name" value="M28_fam"/>
</dbReference>
<dbReference type="InterPro" id="IPR007484">
    <property type="entry name" value="Peptidase_M28"/>
</dbReference>
<evidence type="ECO:0000259" key="1">
    <source>
        <dbReference type="Pfam" id="PF04389"/>
    </source>
</evidence>
<reference evidence="3" key="1">
    <citation type="journal article" date="2019" name="Int. J. Syst. Evol. Microbiol.">
        <title>The Global Catalogue of Microorganisms (GCM) 10K type strain sequencing project: providing services to taxonomists for standard genome sequencing and annotation.</title>
        <authorList>
            <consortium name="The Broad Institute Genomics Platform"/>
            <consortium name="The Broad Institute Genome Sequencing Center for Infectious Disease"/>
            <person name="Wu L."/>
            <person name="Ma J."/>
        </authorList>
    </citation>
    <scope>NUCLEOTIDE SEQUENCE [LARGE SCALE GENOMIC DNA]</scope>
    <source>
        <strain evidence="3">KCTC 42248</strain>
    </source>
</reference>
<comment type="caution">
    <text evidence="2">The sequence shown here is derived from an EMBL/GenBank/DDBJ whole genome shotgun (WGS) entry which is preliminary data.</text>
</comment>
<dbReference type="Pfam" id="PF04389">
    <property type="entry name" value="Peptidase_M28"/>
    <property type="match status" value="1"/>
</dbReference>
<dbReference type="PANTHER" id="PTHR12147">
    <property type="entry name" value="METALLOPEPTIDASE M28 FAMILY MEMBER"/>
    <property type="match status" value="1"/>
</dbReference>
<organism evidence="2 3">
    <name type="scientific">Sphingobacterium corticis</name>
    <dbReference type="NCBI Taxonomy" id="1812823"/>
    <lineage>
        <taxon>Bacteria</taxon>
        <taxon>Pseudomonadati</taxon>
        <taxon>Bacteroidota</taxon>
        <taxon>Sphingobacteriia</taxon>
        <taxon>Sphingobacteriales</taxon>
        <taxon>Sphingobacteriaceae</taxon>
        <taxon>Sphingobacterium</taxon>
    </lineage>
</organism>
<evidence type="ECO:0000313" key="2">
    <source>
        <dbReference type="EMBL" id="MFD2598481.1"/>
    </source>
</evidence>
<protein>
    <submittedName>
        <fullName evidence="2">M20/M25/M40 family metallo-hydrolase</fullName>
    </submittedName>
</protein>
<dbReference type="RefSeq" id="WP_380868398.1">
    <property type="nucleotide sequence ID" value="NZ_JBHUMA010000004.1"/>
</dbReference>
<feature type="domain" description="Peptidase M28" evidence="1">
    <location>
        <begin position="227"/>
        <end position="429"/>
    </location>
</feature>
<gene>
    <name evidence="2" type="ORF">ACFSQ3_05900</name>
</gene>
<dbReference type="EMBL" id="JBHUMA010000004">
    <property type="protein sequence ID" value="MFD2598481.1"/>
    <property type="molecule type" value="Genomic_DNA"/>
</dbReference>